<protein>
    <recommendedName>
        <fullName evidence="4">Helix-turn-helix DNA binding domain protein</fullName>
    </recommendedName>
</protein>
<keyword evidence="3" id="KW-1185">Reference proteome</keyword>
<evidence type="ECO:0000313" key="2">
    <source>
        <dbReference type="EMBL" id="TQM27386.1"/>
    </source>
</evidence>
<evidence type="ECO:0000313" key="3">
    <source>
        <dbReference type="Proteomes" id="UP000320235"/>
    </source>
</evidence>
<feature type="compositionally biased region" description="Polar residues" evidence="1">
    <location>
        <begin position="147"/>
        <end position="158"/>
    </location>
</feature>
<evidence type="ECO:0000256" key="1">
    <source>
        <dbReference type="SAM" id="MobiDB-lite"/>
    </source>
</evidence>
<organism evidence="2 3">
    <name type="scientific">Microbacterium kyungheense</name>
    <dbReference type="NCBI Taxonomy" id="1263636"/>
    <lineage>
        <taxon>Bacteria</taxon>
        <taxon>Bacillati</taxon>
        <taxon>Actinomycetota</taxon>
        <taxon>Actinomycetes</taxon>
        <taxon>Micrococcales</taxon>
        <taxon>Microbacteriaceae</taxon>
        <taxon>Microbacterium</taxon>
    </lineage>
</organism>
<feature type="compositionally biased region" description="Basic and acidic residues" evidence="1">
    <location>
        <begin position="94"/>
        <end position="113"/>
    </location>
</feature>
<reference evidence="2 3" key="1">
    <citation type="submission" date="2019-06" db="EMBL/GenBank/DDBJ databases">
        <title>Sequencing the genomes of 1000 actinobacteria strains.</title>
        <authorList>
            <person name="Klenk H.-P."/>
        </authorList>
    </citation>
    <scope>NUCLEOTIDE SEQUENCE [LARGE SCALE GENOMIC DNA]</scope>
    <source>
        <strain evidence="2 3">DSM 105492</strain>
    </source>
</reference>
<evidence type="ECO:0008006" key="4">
    <source>
        <dbReference type="Google" id="ProtNLM"/>
    </source>
</evidence>
<feature type="region of interest" description="Disordered" evidence="1">
    <location>
        <begin position="94"/>
        <end position="184"/>
    </location>
</feature>
<gene>
    <name evidence="2" type="ORF">FB391_1399</name>
</gene>
<dbReference type="AlphaFoldDB" id="A0A543F0Q1"/>
<accession>A0A543F0Q1</accession>
<dbReference type="Proteomes" id="UP000320235">
    <property type="component" value="Unassembled WGS sequence"/>
</dbReference>
<dbReference type="OrthoDB" id="5058140at2"/>
<dbReference type="EMBL" id="VFPE01000002">
    <property type="protein sequence ID" value="TQM27386.1"/>
    <property type="molecule type" value="Genomic_DNA"/>
</dbReference>
<sequence>MLDARLPAEWLGSIRIDNLSDRAFRVLVSALMWCSSQGTDGSVPTRYTKYLHPEGDDPAAFDELERAGLWKRVDDGYRLVGWTSTLRQSTAEEVERYREGARPRQKEYRDRQRAAIADHPGPRVMHRQAISDGTPDSTRDMTANVGPGSSDQSKSGANATREKTAHVTHNADSPFCTKHPTGTPKPCSACARARAVLEARQGRLTIPGWDCTVDGHKPSTDGTCAVCANRPGRSVA</sequence>
<comment type="caution">
    <text evidence="2">The sequence shown here is derived from an EMBL/GenBank/DDBJ whole genome shotgun (WGS) entry which is preliminary data.</text>
</comment>
<name>A0A543F0Q1_9MICO</name>
<dbReference type="RefSeq" id="WP_141893751.1">
    <property type="nucleotide sequence ID" value="NZ_BAABLH010000004.1"/>
</dbReference>
<proteinExistence type="predicted"/>